<protein>
    <recommendedName>
        <fullName evidence="2">DUF317 domain-containing protein</fullName>
    </recommendedName>
</protein>
<evidence type="ECO:0000313" key="4">
    <source>
        <dbReference type="Proteomes" id="UP001232755"/>
    </source>
</evidence>
<dbReference type="EMBL" id="JAUSYP010000001">
    <property type="protein sequence ID" value="MDQ0750204.1"/>
    <property type="molecule type" value="Genomic_DNA"/>
</dbReference>
<sequence>MSKDNSSPGADRKDPLKGWCAAASHVNVQRPAGNHPEPTEAPLHPHHASEPSYPVSPEPVYWVTPRHLAGDDDALAERIDGTLSDLGWRMWPTARHTLLYVSPDGLCGAEWVLAAYPFELGGLPVAWQLSGRPHAASVMTAWNAYFTAGVPYEALADLLVEIDSRKTPAADFDGPETVLSALSAHGWLRDVDRPRTTATDPGFSCSVSLEMVPPFIEDADPRPDLVGWQTWAEPLLGAPYLWCASFSASVPHDLVAAFASSLASPAPVPRRTVPEGAEGRLTVVRRS</sequence>
<reference evidence="3 4" key="1">
    <citation type="submission" date="2023-07" db="EMBL/GenBank/DDBJ databases">
        <title>Comparative genomics of wheat-associated soil bacteria to identify genetic determinants of phenazine resistance.</title>
        <authorList>
            <person name="Mouncey N."/>
        </authorList>
    </citation>
    <scope>NUCLEOTIDE SEQUENCE [LARGE SCALE GENOMIC DNA]</scope>
    <source>
        <strain evidence="3 4">B3I12</strain>
    </source>
</reference>
<dbReference type="Proteomes" id="UP001232755">
    <property type="component" value="Unassembled WGS sequence"/>
</dbReference>
<evidence type="ECO:0000259" key="2">
    <source>
        <dbReference type="Pfam" id="PF03771"/>
    </source>
</evidence>
<feature type="domain" description="DUF317" evidence="2">
    <location>
        <begin position="220"/>
        <end position="268"/>
    </location>
</feature>
<keyword evidence="4" id="KW-1185">Reference proteome</keyword>
<evidence type="ECO:0000313" key="3">
    <source>
        <dbReference type="EMBL" id="MDQ0750204.1"/>
    </source>
</evidence>
<gene>
    <name evidence="3" type="ORF">QF034_004435</name>
</gene>
<organism evidence="3 4">
    <name type="scientific">Streptomyces africanus</name>
    <dbReference type="NCBI Taxonomy" id="231024"/>
    <lineage>
        <taxon>Bacteria</taxon>
        <taxon>Bacillati</taxon>
        <taxon>Actinomycetota</taxon>
        <taxon>Actinomycetes</taxon>
        <taxon>Kitasatosporales</taxon>
        <taxon>Streptomycetaceae</taxon>
        <taxon>Streptomyces</taxon>
    </lineage>
</organism>
<dbReference type="Pfam" id="PF03771">
    <property type="entry name" value="SPDY"/>
    <property type="match status" value="2"/>
</dbReference>
<feature type="region of interest" description="Disordered" evidence="1">
    <location>
        <begin position="23"/>
        <end position="54"/>
    </location>
</feature>
<comment type="caution">
    <text evidence="3">The sequence shown here is derived from an EMBL/GenBank/DDBJ whole genome shotgun (WGS) entry which is preliminary data.</text>
</comment>
<evidence type="ECO:0000256" key="1">
    <source>
        <dbReference type="SAM" id="MobiDB-lite"/>
    </source>
</evidence>
<feature type="domain" description="DUF317" evidence="2">
    <location>
        <begin position="102"/>
        <end position="168"/>
    </location>
</feature>
<dbReference type="InterPro" id="IPR005523">
    <property type="entry name" value="DUF317_SPDY"/>
</dbReference>
<name>A0ABU0QS37_9ACTN</name>
<proteinExistence type="predicted"/>
<accession>A0ABU0QS37</accession>